<name>A0A366LLM3_9ACTN</name>
<evidence type="ECO:0000313" key="4">
    <source>
        <dbReference type="Proteomes" id="UP000253303"/>
    </source>
</evidence>
<sequence length="105" mass="11191">MALAVGGTAVTAPPASAATTVTTQHTQGQFDNNPGNGAESWVWVWTNAPLGGGIEWQYYDGATDSLYTSNGTAQSLSPSKDIWRARAWHYISTEVGAVKKFGLWS</sequence>
<feature type="compositionally biased region" description="Low complexity" evidence="1">
    <location>
        <begin position="8"/>
        <end position="23"/>
    </location>
</feature>
<dbReference type="AlphaFoldDB" id="A0A366LLM3"/>
<feature type="region of interest" description="Disordered" evidence="1">
    <location>
        <begin position="1"/>
        <end position="35"/>
    </location>
</feature>
<organism evidence="3 4">
    <name type="scientific">Spongiactinospora rosea</name>
    <dbReference type="NCBI Taxonomy" id="2248750"/>
    <lineage>
        <taxon>Bacteria</taxon>
        <taxon>Bacillati</taxon>
        <taxon>Actinomycetota</taxon>
        <taxon>Actinomycetes</taxon>
        <taxon>Streptosporangiales</taxon>
        <taxon>Streptosporangiaceae</taxon>
        <taxon>Spongiactinospora</taxon>
    </lineage>
</organism>
<keyword evidence="2" id="KW-0732">Signal</keyword>
<comment type="caution">
    <text evidence="3">The sequence shown here is derived from an EMBL/GenBank/DDBJ whole genome shotgun (WGS) entry which is preliminary data.</text>
</comment>
<evidence type="ECO:0000256" key="1">
    <source>
        <dbReference type="SAM" id="MobiDB-lite"/>
    </source>
</evidence>
<feature type="compositionally biased region" description="Polar residues" evidence="1">
    <location>
        <begin position="24"/>
        <end position="35"/>
    </location>
</feature>
<evidence type="ECO:0000256" key="2">
    <source>
        <dbReference type="SAM" id="SignalP"/>
    </source>
</evidence>
<feature type="chain" id="PRO_5016825529" evidence="2">
    <location>
        <begin position="18"/>
        <end position="105"/>
    </location>
</feature>
<protein>
    <submittedName>
        <fullName evidence="3">Uncharacterized protein</fullName>
    </submittedName>
</protein>
<feature type="signal peptide" evidence="2">
    <location>
        <begin position="1"/>
        <end position="17"/>
    </location>
</feature>
<proteinExistence type="predicted"/>
<gene>
    <name evidence="3" type="ORF">DP939_42560</name>
</gene>
<keyword evidence="4" id="KW-1185">Reference proteome</keyword>
<evidence type="ECO:0000313" key="3">
    <source>
        <dbReference type="EMBL" id="RBQ14062.1"/>
    </source>
</evidence>
<dbReference type="EMBL" id="QMEY01000039">
    <property type="protein sequence ID" value="RBQ14062.1"/>
    <property type="molecule type" value="Genomic_DNA"/>
</dbReference>
<dbReference type="Proteomes" id="UP000253303">
    <property type="component" value="Unassembled WGS sequence"/>
</dbReference>
<accession>A0A366LLM3</accession>
<reference evidence="3 4" key="1">
    <citation type="submission" date="2018-06" db="EMBL/GenBank/DDBJ databases">
        <title>Sphaerisporangium craniellae sp. nov., isolated from a marine sponge in the South China Sea.</title>
        <authorList>
            <person name="Li L."/>
        </authorList>
    </citation>
    <scope>NUCLEOTIDE SEQUENCE [LARGE SCALE GENOMIC DNA]</scope>
    <source>
        <strain evidence="3 4">LHW63015</strain>
    </source>
</reference>